<dbReference type="GO" id="GO:0000155">
    <property type="term" value="F:phosphorelay sensor kinase activity"/>
    <property type="evidence" value="ECO:0007669"/>
    <property type="project" value="InterPro"/>
</dbReference>
<feature type="domain" description="PAC" evidence="14">
    <location>
        <begin position="81"/>
        <end position="131"/>
    </location>
</feature>
<dbReference type="SUPFAM" id="SSF55874">
    <property type="entry name" value="ATPase domain of HSP90 chaperone/DNA topoisomerase II/histidine kinase"/>
    <property type="match status" value="1"/>
</dbReference>
<dbReference type="SMART" id="SM00388">
    <property type="entry name" value="HisKA"/>
    <property type="match status" value="1"/>
</dbReference>
<dbReference type="EMBL" id="CP028923">
    <property type="protein sequence ID" value="QCK13614.1"/>
    <property type="molecule type" value="Genomic_DNA"/>
</dbReference>
<evidence type="ECO:0000256" key="1">
    <source>
        <dbReference type="ARBA" id="ARBA00000085"/>
    </source>
</evidence>
<feature type="domain" description="Histidine kinase" evidence="12">
    <location>
        <begin position="300"/>
        <end position="515"/>
    </location>
</feature>
<keyword evidence="10" id="KW-0902">Two-component regulatory system</keyword>
<dbReference type="Proteomes" id="UP000298616">
    <property type="component" value="Chromosome"/>
</dbReference>
<dbReference type="InterPro" id="IPR000014">
    <property type="entry name" value="PAS"/>
</dbReference>
<dbReference type="InterPro" id="IPR050736">
    <property type="entry name" value="Sensor_HK_Regulatory"/>
</dbReference>
<evidence type="ECO:0000256" key="6">
    <source>
        <dbReference type="ARBA" id="ARBA00022679"/>
    </source>
</evidence>
<dbReference type="NCBIfam" id="TIGR00229">
    <property type="entry name" value="sensory_box"/>
    <property type="match status" value="1"/>
</dbReference>
<dbReference type="InterPro" id="IPR004358">
    <property type="entry name" value="Sig_transdc_His_kin-like_C"/>
</dbReference>
<dbReference type="InterPro" id="IPR035965">
    <property type="entry name" value="PAS-like_dom_sf"/>
</dbReference>
<dbReference type="SUPFAM" id="SSF47384">
    <property type="entry name" value="Homodimeric domain of signal transducing histidine kinase"/>
    <property type="match status" value="1"/>
</dbReference>
<organism evidence="15 16">
    <name type="scientific">Mangrovivirga cuniculi</name>
    <dbReference type="NCBI Taxonomy" id="2715131"/>
    <lineage>
        <taxon>Bacteria</taxon>
        <taxon>Pseudomonadati</taxon>
        <taxon>Bacteroidota</taxon>
        <taxon>Cytophagia</taxon>
        <taxon>Cytophagales</taxon>
        <taxon>Mangrovivirgaceae</taxon>
        <taxon>Mangrovivirga</taxon>
    </lineage>
</organism>
<comment type="subcellular location">
    <subcellularLocation>
        <location evidence="2">Cell membrane</location>
    </subcellularLocation>
</comment>
<dbReference type="SUPFAM" id="SSF55785">
    <property type="entry name" value="PYP-like sensor domain (PAS domain)"/>
    <property type="match status" value="1"/>
</dbReference>
<name>A0A4D7JY65_9BACT</name>
<dbReference type="SMART" id="SM00387">
    <property type="entry name" value="HATPase_c"/>
    <property type="match status" value="1"/>
</dbReference>
<evidence type="ECO:0000256" key="5">
    <source>
        <dbReference type="ARBA" id="ARBA00022553"/>
    </source>
</evidence>
<dbReference type="PROSITE" id="PS50113">
    <property type="entry name" value="PAC"/>
    <property type="match status" value="1"/>
</dbReference>
<evidence type="ECO:0000259" key="12">
    <source>
        <dbReference type="PROSITE" id="PS50109"/>
    </source>
</evidence>
<sequence>MENEQKLFQSIFESAVEGLIICNREGEIELANKRAESLFGYDKDELTGKKIELLVPDDLKAIHRGHRRKYSQKPSKRMMGANLELYGKRKDGSEFPLEISLNHTTVEDKTLIVAFIIDITSRKKMEKDLEKNRNRLEKYSVELEQRVKQRTLELEKSNINLIASQKLFRTISKNFPNGTINVIDKNFNYIFVEGRELQSQGINSKDLIGKKYVHYQPGSELEEKLKNALIGQNSTHEIRNGDEYYIMYIVPLSSGHEGLIERILIVEKNITQQKNAEDNIRTSLKKERELNELKSRFVSMASHEFRTPLSTILSSASLLDKYFDLGNKEKKDKHITKIKSSVNNLINLLNDFLSLDKIEEGVITPSFHQFNLKKLIEDILDELQESLKPGQEINFKYKIEEHVILDKQLVKNIFINLISNAVKYSPVDKPILVSVYKENGLIIFEISDQGIGIPEEDMKHLFQRFFRAHNASNIEGTGLGLNIVKKYVEMMGGNISCVSEEGFGTTFKIFLEEKVVEKSE</sequence>
<dbReference type="PROSITE" id="PS50112">
    <property type="entry name" value="PAS"/>
    <property type="match status" value="1"/>
</dbReference>
<dbReference type="InterPro" id="IPR036890">
    <property type="entry name" value="HATPase_C_sf"/>
</dbReference>
<dbReference type="FunFam" id="3.30.565.10:FF:000023">
    <property type="entry name" value="PAS domain-containing sensor histidine kinase"/>
    <property type="match status" value="1"/>
</dbReference>
<dbReference type="InterPro" id="IPR003661">
    <property type="entry name" value="HisK_dim/P_dom"/>
</dbReference>
<evidence type="ECO:0000256" key="11">
    <source>
        <dbReference type="ARBA" id="ARBA00023136"/>
    </source>
</evidence>
<dbReference type="PRINTS" id="PR00344">
    <property type="entry name" value="BCTRLSENSOR"/>
</dbReference>
<feature type="domain" description="PAS" evidence="13">
    <location>
        <begin position="4"/>
        <end position="73"/>
    </location>
</feature>
<accession>A0A4D7JY65</accession>
<dbReference type="InterPro" id="IPR003594">
    <property type="entry name" value="HATPase_dom"/>
</dbReference>
<dbReference type="EC" id="2.7.13.3" evidence="3"/>
<dbReference type="InterPro" id="IPR005467">
    <property type="entry name" value="His_kinase_dom"/>
</dbReference>
<evidence type="ECO:0000256" key="4">
    <source>
        <dbReference type="ARBA" id="ARBA00022475"/>
    </source>
</evidence>
<keyword evidence="8 15" id="KW-0418">Kinase</keyword>
<dbReference type="Gene3D" id="1.10.287.130">
    <property type="match status" value="1"/>
</dbReference>
<evidence type="ECO:0000256" key="10">
    <source>
        <dbReference type="ARBA" id="ARBA00023012"/>
    </source>
</evidence>
<comment type="catalytic activity">
    <reaction evidence="1">
        <text>ATP + protein L-histidine = ADP + protein N-phospho-L-histidine.</text>
        <dbReference type="EC" id="2.7.13.3"/>
    </reaction>
</comment>
<evidence type="ECO:0000256" key="7">
    <source>
        <dbReference type="ARBA" id="ARBA00022741"/>
    </source>
</evidence>
<dbReference type="OrthoDB" id="9808408at2"/>
<evidence type="ECO:0000259" key="14">
    <source>
        <dbReference type="PROSITE" id="PS50113"/>
    </source>
</evidence>
<keyword evidence="9" id="KW-0067">ATP-binding</keyword>
<dbReference type="PANTHER" id="PTHR43711">
    <property type="entry name" value="TWO-COMPONENT HISTIDINE KINASE"/>
    <property type="match status" value="1"/>
</dbReference>
<dbReference type="InterPro" id="IPR000700">
    <property type="entry name" value="PAS-assoc_C"/>
</dbReference>
<keyword evidence="11" id="KW-0472">Membrane</keyword>
<dbReference type="AlphaFoldDB" id="A0A4D7JY65"/>
<evidence type="ECO:0000256" key="3">
    <source>
        <dbReference type="ARBA" id="ARBA00012438"/>
    </source>
</evidence>
<keyword evidence="5" id="KW-0597">Phosphoprotein</keyword>
<dbReference type="InterPro" id="IPR036097">
    <property type="entry name" value="HisK_dim/P_sf"/>
</dbReference>
<dbReference type="KEGG" id="fpf:DCC35_02010"/>
<proteinExistence type="predicted"/>
<dbReference type="Pfam" id="PF02518">
    <property type="entry name" value="HATPase_c"/>
    <property type="match status" value="1"/>
</dbReference>
<dbReference type="CDD" id="cd00130">
    <property type="entry name" value="PAS"/>
    <property type="match status" value="1"/>
</dbReference>
<protein>
    <recommendedName>
        <fullName evidence="3">histidine kinase</fullName>
        <ecNumber evidence="3">2.7.13.3</ecNumber>
    </recommendedName>
</protein>
<dbReference type="Gene3D" id="3.30.450.20">
    <property type="entry name" value="PAS domain"/>
    <property type="match status" value="2"/>
</dbReference>
<dbReference type="RefSeq" id="WP_137089211.1">
    <property type="nucleotide sequence ID" value="NZ_CP028923.1"/>
</dbReference>
<dbReference type="Gene3D" id="3.30.565.10">
    <property type="entry name" value="Histidine kinase-like ATPase, C-terminal domain"/>
    <property type="match status" value="1"/>
</dbReference>
<reference evidence="15 16" key="1">
    <citation type="submission" date="2018-04" db="EMBL/GenBank/DDBJ databases">
        <title>Complete genome uncultured novel isolate.</title>
        <authorList>
            <person name="Merlino G."/>
        </authorList>
    </citation>
    <scope>NUCLEOTIDE SEQUENCE [LARGE SCALE GENOMIC DNA]</scope>
    <source>
        <strain evidence="16">R1DC9</strain>
    </source>
</reference>
<dbReference type="CDD" id="cd00082">
    <property type="entry name" value="HisKA"/>
    <property type="match status" value="1"/>
</dbReference>
<evidence type="ECO:0000256" key="9">
    <source>
        <dbReference type="ARBA" id="ARBA00022840"/>
    </source>
</evidence>
<evidence type="ECO:0000256" key="2">
    <source>
        <dbReference type="ARBA" id="ARBA00004236"/>
    </source>
</evidence>
<evidence type="ECO:0000259" key="13">
    <source>
        <dbReference type="PROSITE" id="PS50112"/>
    </source>
</evidence>
<dbReference type="GO" id="GO:0005886">
    <property type="term" value="C:plasma membrane"/>
    <property type="evidence" value="ECO:0007669"/>
    <property type="project" value="UniProtKB-SubCell"/>
</dbReference>
<evidence type="ECO:0000313" key="16">
    <source>
        <dbReference type="Proteomes" id="UP000298616"/>
    </source>
</evidence>
<dbReference type="PROSITE" id="PS50109">
    <property type="entry name" value="HIS_KIN"/>
    <property type="match status" value="1"/>
</dbReference>
<dbReference type="Pfam" id="PF13426">
    <property type="entry name" value="PAS_9"/>
    <property type="match status" value="1"/>
</dbReference>
<dbReference type="SMART" id="SM00091">
    <property type="entry name" value="PAS"/>
    <property type="match status" value="1"/>
</dbReference>
<dbReference type="CDD" id="cd00075">
    <property type="entry name" value="HATPase"/>
    <property type="match status" value="1"/>
</dbReference>
<dbReference type="GO" id="GO:0005524">
    <property type="term" value="F:ATP binding"/>
    <property type="evidence" value="ECO:0007669"/>
    <property type="project" value="UniProtKB-KW"/>
</dbReference>
<keyword evidence="4" id="KW-1003">Cell membrane</keyword>
<dbReference type="Pfam" id="PF00512">
    <property type="entry name" value="HisKA"/>
    <property type="match status" value="1"/>
</dbReference>
<dbReference type="PANTHER" id="PTHR43711:SF26">
    <property type="entry name" value="SENSOR HISTIDINE KINASE RCSC"/>
    <property type="match status" value="1"/>
</dbReference>
<gene>
    <name evidence="15" type="ORF">DCC35_02010</name>
</gene>
<evidence type="ECO:0000313" key="15">
    <source>
        <dbReference type="EMBL" id="QCK13614.1"/>
    </source>
</evidence>
<keyword evidence="16" id="KW-1185">Reference proteome</keyword>
<evidence type="ECO:0000256" key="8">
    <source>
        <dbReference type="ARBA" id="ARBA00022777"/>
    </source>
</evidence>
<keyword evidence="6" id="KW-0808">Transferase</keyword>
<keyword evidence="7" id="KW-0547">Nucleotide-binding</keyword>